<dbReference type="PATRIC" id="fig|1299334.3.peg.5742"/>
<comment type="caution">
    <text evidence="2">The sequence shown here is derived from an EMBL/GenBank/DDBJ whole genome shotgun (WGS) entry which is preliminary data.</text>
</comment>
<accession>X8AJW5</accession>
<name>X8AJW5_MYCXE</name>
<gene>
    <name evidence="2" type="ORF">I553_0020</name>
</gene>
<evidence type="ECO:0000313" key="2">
    <source>
        <dbReference type="EMBL" id="EUA31165.1"/>
    </source>
</evidence>
<dbReference type="EMBL" id="JAOB01000058">
    <property type="protein sequence ID" value="EUA31165.1"/>
    <property type="molecule type" value="Genomic_DNA"/>
</dbReference>
<sequence>MQRGDYEELDQLAQPGLRQGGVSDRAAQDIGLGVAARSAPRFAAAGGVYSTSRRRARPGRRRGSARETLWRVVDPRRASCQHPRRSIARCGSWHRHSGR</sequence>
<feature type="region of interest" description="Disordered" evidence="1">
    <location>
        <begin position="45"/>
        <end position="67"/>
    </location>
</feature>
<proteinExistence type="predicted"/>
<reference evidence="2" key="1">
    <citation type="submission" date="2014-01" db="EMBL/GenBank/DDBJ databases">
        <authorList>
            <person name="Brown-Elliot B."/>
            <person name="Wallace R."/>
            <person name="Lenaerts A."/>
            <person name="Ordway D."/>
            <person name="DeGroote M.A."/>
            <person name="Parker T."/>
            <person name="Sizemore C."/>
            <person name="Tallon L.J."/>
            <person name="Sadzewicz L.K."/>
            <person name="Sengamalay N."/>
            <person name="Fraser C.M."/>
            <person name="Hine E."/>
            <person name="Shefchek K.A."/>
            <person name="Das S.P."/>
            <person name="Tettelin H."/>
        </authorList>
    </citation>
    <scope>NUCLEOTIDE SEQUENCE [LARGE SCALE GENOMIC DNA]</scope>
    <source>
        <strain evidence="2">4042</strain>
    </source>
</reference>
<protein>
    <submittedName>
        <fullName evidence="2">Putative OXALYL-COA DECARBOXYLASE OXCA domain protein</fullName>
    </submittedName>
</protein>
<organism evidence="2">
    <name type="scientific">Mycobacterium xenopi 4042</name>
    <dbReference type="NCBI Taxonomy" id="1299334"/>
    <lineage>
        <taxon>Bacteria</taxon>
        <taxon>Bacillati</taxon>
        <taxon>Actinomycetota</taxon>
        <taxon>Actinomycetes</taxon>
        <taxon>Mycobacteriales</taxon>
        <taxon>Mycobacteriaceae</taxon>
        <taxon>Mycobacterium</taxon>
    </lineage>
</organism>
<feature type="region of interest" description="Disordered" evidence="1">
    <location>
        <begin position="1"/>
        <end position="24"/>
    </location>
</feature>
<evidence type="ECO:0000256" key="1">
    <source>
        <dbReference type="SAM" id="MobiDB-lite"/>
    </source>
</evidence>
<feature type="compositionally biased region" description="Basic residues" evidence="1">
    <location>
        <begin position="52"/>
        <end position="63"/>
    </location>
</feature>
<dbReference type="AlphaFoldDB" id="X8AJW5"/>